<dbReference type="EMBL" id="JAMZIH010009459">
    <property type="protein sequence ID" value="KAJ1670104.1"/>
    <property type="molecule type" value="Genomic_DNA"/>
</dbReference>
<evidence type="ECO:0000313" key="2">
    <source>
        <dbReference type="Proteomes" id="UP001145114"/>
    </source>
</evidence>
<protein>
    <submittedName>
        <fullName evidence="1">Uncharacterized protein</fullName>
    </submittedName>
</protein>
<keyword evidence="2" id="KW-1185">Reference proteome</keyword>
<organism evidence="1 2">
    <name type="scientific">Spiromyces aspiralis</name>
    <dbReference type="NCBI Taxonomy" id="68401"/>
    <lineage>
        <taxon>Eukaryota</taxon>
        <taxon>Fungi</taxon>
        <taxon>Fungi incertae sedis</taxon>
        <taxon>Zoopagomycota</taxon>
        <taxon>Kickxellomycotina</taxon>
        <taxon>Kickxellomycetes</taxon>
        <taxon>Kickxellales</taxon>
        <taxon>Kickxellaceae</taxon>
        <taxon>Spiromyces</taxon>
    </lineage>
</organism>
<reference evidence="1" key="1">
    <citation type="submission" date="2022-06" db="EMBL/GenBank/DDBJ databases">
        <title>Phylogenomic reconstructions and comparative analyses of Kickxellomycotina fungi.</title>
        <authorList>
            <person name="Reynolds N.K."/>
            <person name="Stajich J.E."/>
            <person name="Barry K."/>
            <person name="Grigoriev I.V."/>
            <person name="Crous P."/>
            <person name="Smith M.E."/>
        </authorList>
    </citation>
    <scope>NUCLEOTIDE SEQUENCE</scope>
    <source>
        <strain evidence="1">RSA 2271</strain>
    </source>
</reference>
<proteinExistence type="predicted"/>
<evidence type="ECO:0000313" key="1">
    <source>
        <dbReference type="EMBL" id="KAJ1670104.1"/>
    </source>
</evidence>
<feature type="non-terminal residue" evidence="1">
    <location>
        <position position="202"/>
    </location>
</feature>
<name>A0ACC1H7N5_9FUNG</name>
<gene>
    <name evidence="1" type="ORF">EV182_008420</name>
</gene>
<comment type="caution">
    <text evidence="1">The sequence shown here is derived from an EMBL/GenBank/DDBJ whole genome shotgun (WGS) entry which is preliminary data.</text>
</comment>
<dbReference type="Proteomes" id="UP001145114">
    <property type="component" value="Unassembled WGS sequence"/>
</dbReference>
<sequence length="202" mass="20812">MSTPPRPVADAATAADGGSSGLLSSLDREGMRASTVALPSDASTPLESHVALGESKLHPLSRHDTLSTVKSPPTPDGLEANPEKAPPAPLPDAGEGEAGAYEPHGEARVNVGRARRLVIATGLFLAALLAAMDQVIVAFILSTLAEDFNAMSSSAWVGTSYLLTMAAFQPLYGKLSDIFGRLQLLMFALSIFLLGSALSGAA</sequence>
<accession>A0ACC1H7N5</accession>